<dbReference type="EMBL" id="BKCJ010374324">
    <property type="protein sequence ID" value="GFA13528.1"/>
    <property type="molecule type" value="Genomic_DNA"/>
</dbReference>
<dbReference type="GO" id="GO:0003677">
    <property type="term" value="F:DNA binding"/>
    <property type="evidence" value="ECO:0007669"/>
    <property type="project" value="UniProtKB-KW"/>
</dbReference>
<evidence type="ECO:0000313" key="1">
    <source>
        <dbReference type="EMBL" id="GFA13528.1"/>
    </source>
</evidence>
<gene>
    <name evidence="1" type="ORF">Tci_585500</name>
</gene>
<accession>A0A699J5N3</accession>
<name>A0A699J5N3_TANCI</name>
<comment type="caution">
    <text evidence="1">The sequence shown here is derived from an EMBL/GenBank/DDBJ whole genome shotgun (WGS) entry which is preliminary data.</text>
</comment>
<keyword evidence="1" id="KW-0238">DNA-binding</keyword>
<proteinExistence type="predicted"/>
<organism evidence="1">
    <name type="scientific">Tanacetum cinerariifolium</name>
    <name type="common">Dalmatian daisy</name>
    <name type="synonym">Chrysanthemum cinerariifolium</name>
    <dbReference type="NCBI Taxonomy" id="118510"/>
    <lineage>
        <taxon>Eukaryota</taxon>
        <taxon>Viridiplantae</taxon>
        <taxon>Streptophyta</taxon>
        <taxon>Embryophyta</taxon>
        <taxon>Tracheophyta</taxon>
        <taxon>Spermatophyta</taxon>
        <taxon>Magnoliopsida</taxon>
        <taxon>eudicotyledons</taxon>
        <taxon>Gunneridae</taxon>
        <taxon>Pentapetalae</taxon>
        <taxon>asterids</taxon>
        <taxon>campanulids</taxon>
        <taxon>Asterales</taxon>
        <taxon>Asteraceae</taxon>
        <taxon>Asteroideae</taxon>
        <taxon>Anthemideae</taxon>
        <taxon>Anthemidinae</taxon>
        <taxon>Tanacetum</taxon>
    </lineage>
</organism>
<dbReference type="AlphaFoldDB" id="A0A699J5N3"/>
<protein>
    <submittedName>
        <fullName evidence="1">DNA-binding WRKY</fullName>
    </submittedName>
</protein>
<reference evidence="1" key="1">
    <citation type="journal article" date="2019" name="Sci. Rep.">
        <title>Draft genome of Tanacetum cinerariifolium, the natural source of mosquito coil.</title>
        <authorList>
            <person name="Yamashiro T."/>
            <person name="Shiraishi A."/>
            <person name="Satake H."/>
            <person name="Nakayama K."/>
        </authorList>
    </citation>
    <scope>NUCLEOTIDE SEQUENCE</scope>
</reference>
<sequence>MSLYFQPRNPKLVQVEGVNLLDEKIELEEKVDDLEHRSQEIMYACLPFLDSLLLKLAVDQRYLILVAGY</sequence>